<feature type="transmembrane region" description="Helical" evidence="2">
    <location>
        <begin position="484"/>
        <end position="507"/>
    </location>
</feature>
<feature type="region of interest" description="Disordered" evidence="1">
    <location>
        <begin position="296"/>
        <end position="387"/>
    </location>
</feature>
<dbReference type="AlphaFoldDB" id="A0A1A8XBY7"/>
<name>A0A1A8XBY7_PLAOA</name>
<dbReference type="Proteomes" id="UP000078546">
    <property type="component" value="Unassembled WGS sequence"/>
</dbReference>
<keyword evidence="2" id="KW-0472">Membrane</keyword>
<feature type="compositionally biased region" description="Basic and acidic residues" evidence="1">
    <location>
        <begin position="341"/>
        <end position="359"/>
    </location>
</feature>
<sequence>MGAATIQVTYWNSGLSREETKIKCIEKLTEIRNHINGEIPKLNKSSLGEIDFVLKCLNLQEYINDEKHKYDDCFKDNSININPDVKKSIELVIQKCDEDNAEIKELQTDQEEPIDLKAKPEESPTEHEDCKKETAVEGKECETKLENGAVTLEAQQLTDQGKQELNGGLSSESDPNTVPEGNLRESIAVAGEDKSRSSSSNLAEVAGPKADSPAGYSGDTMTVNSRVSSREESNDIGATDDLRRTSSQSEGDSSLPVATTGSSTFPNFSSSVVTETSDNGISFTCDTQHIKIFGNSSTGTYVEGKTTGSHPPTEEQPSAAASSSYGDLSTSEELEMGGKSSRGEHGDSAGKGIDGKQDQQRAVSGQEQSTETHLTYGKPSSDGQIVRHDQSSDAGLLGSIPQQNALEGYTTQDTSHREGGPRANESERQINGHLSKENIYQRHSQTQDHTHPTGSPSDGGKLTTEDGNSSILHYELGGITIKTYITIGLSILGFILLLTFLIKFTAFGRIFSKKKKKNRQTIQEELHRIMYSPSSLEEQNIYMSYGNSEYSQYDSQY</sequence>
<feature type="region of interest" description="Disordered" evidence="1">
    <location>
        <begin position="105"/>
        <end position="138"/>
    </location>
</feature>
<accession>A0A1A8XBY7</accession>
<feature type="compositionally biased region" description="Polar residues" evidence="1">
    <location>
        <begin position="360"/>
        <end position="373"/>
    </location>
</feature>
<evidence type="ECO:0000313" key="3">
    <source>
        <dbReference type="EMBL" id="SBT01375.1"/>
    </source>
</evidence>
<feature type="compositionally biased region" description="Polar residues" evidence="1">
    <location>
        <begin position="245"/>
        <end position="279"/>
    </location>
</feature>
<feature type="region of interest" description="Disordered" evidence="1">
    <location>
        <begin position="442"/>
        <end position="464"/>
    </location>
</feature>
<evidence type="ECO:0000256" key="1">
    <source>
        <dbReference type="SAM" id="MobiDB-lite"/>
    </source>
</evidence>
<feature type="compositionally biased region" description="Polar residues" evidence="1">
    <location>
        <begin position="296"/>
        <end position="329"/>
    </location>
</feature>
<feature type="compositionally biased region" description="Basic and acidic residues" evidence="1">
    <location>
        <begin position="442"/>
        <end position="451"/>
    </location>
</feature>
<feature type="compositionally biased region" description="Basic and acidic residues" evidence="1">
    <location>
        <begin position="114"/>
        <end position="138"/>
    </location>
</feature>
<organism evidence="3 4">
    <name type="scientific">Plasmodium ovale curtisi</name>
    <dbReference type="NCBI Taxonomy" id="864141"/>
    <lineage>
        <taxon>Eukaryota</taxon>
        <taxon>Sar</taxon>
        <taxon>Alveolata</taxon>
        <taxon>Apicomplexa</taxon>
        <taxon>Aconoidasida</taxon>
        <taxon>Haemosporida</taxon>
        <taxon>Plasmodiidae</taxon>
        <taxon>Plasmodium</taxon>
        <taxon>Plasmodium (Plasmodium)</taxon>
    </lineage>
</organism>
<keyword evidence="2" id="KW-1133">Transmembrane helix</keyword>
<evidence type="ECO:0000313" key="4">
    <source>
        <dbReference type="Proteomes" id="UP000078546"/>
    </source>
</evidence>
<gene>
    <name evidence="3" type="ORF">POVCU1_066460</name>
</gene>
<dbReference type="EMBL" id="FLQV01002458">
    <property type="protein sequence ID" value="SBT01375.1"/>
    <property type="molecule type" value="Genomic_DNA"/>
</dbReference>
<proteinExistence type="predicted"/>
<reference evidence="4" key="1">
    <citation type="submission" date="2016-05" db="EMBL/GenBank/DDBJ databases">
        <authorList>
            <person name="Naeem Raeece"/>
        </authorList>
    </citation>
    <scope>NUCLEOTIDE SEQUENCE [LARGE SCALE GENOMIC DNA]</scope>
</reference>
<evidence type="ECO:0000256" key="2">
    <source>
        <dbReference type="SAM" id="Phobius"/>
    </source>
</evidence>
<keyword evidence="2" id="KW-0812">Transmembrane</keyword>
<protein>
    <submittedName>
        <fullName evidence="3">PIR Superfamily Protein</fullName>
    </submittedName>
</protein>
<feature type="region of interest" description="Disordered" evidence="1">
    <location>
        <begin position="190"/>
        <end position="279"/>
    </location>
</feature>